<evidence type="ECO:0000313" key="2">
    <source>
        <dbReference type="Proteomes" id="UP000502894"/>
    </source>
</evidence>
<evidence type="ECO:0000313" key="1">
    <source>
        <dbReference type="EMBL" id="BCA95312.1"/>
    </source>
</evidence>
<dbReference type="AlphaFoldDB" id="A0A6F8T5K6"/>
<dbReference type="EMBL" id="AP022839">
    <property type="protein sequence ID" value="BCA95312.1"/>
    <property type="molecule type" value="Genomic_DNA"/>
</dbReference>
<name>A0A6F8T5K6_9GAMM</name>
<organism evidence="1 2">
    <name type="scientific">Legionella antarctica</name>
    <dbReference type="NCBI Taxonomy" id="2708020"/>
    <lineage>
        <taxon>Bacteria</taxon>
        <taxon>Pseudomonadati</taxon>
        <taxon>Pseudomonadota</taxon>
        <taxon>Gammaproteobacteria</taxon>
        <taxon>Legionellales</taxon>
        <taxon>Legionellaceae</taxon>
        <taxon>Legionella</taxon>
    </lineage>
</organism>
<protein>
    <recommendedName>
        <fullName evidence="3">Secreted protein</fullName>
    </recommendedName>
</protein>
<dbReference type="KEGG" id="lant:TUM19329_16730"/>
<keyword evidence="2" id="KW-1185">Reference proteome</keyword>
<reference evidence="1" key="1">
    <citation type="journal article" date="2020" name="Microbiol. Resour. Announc.">
        <title>Complete Genome Sequence of Novel Psychrotolerant Legionella Strain TUM19329, Isolated from Antarctic Lake Sediment.</title>
        <authorList>
            <person name="Shimada S."/>
            <person name="Nakai R."/>
            <person name="Aoki K."/>
            <person name="Shimoeda N."/>
            <person name="Ohno G."/>
            <person name="Miyazaki Y."/>
            <person name="Kudoh S."/>
            <person name="Imura S."/>
            <person name="Watanabe K."/>
            <person name="Ishii Y."/>
            <person name="Tateda K."/>
        </authorList>
    </citation>
    <scope>NUCLEOTIDE SEQUENCE [LARGE SCALE GENOMIC DNA]</scope>
    <source>
        <strain evidence="1">TUM19329</strain>
    </source>
</reference>
<proteinExistence type="predicted"/>
<evidence type="ECO:0008006" key="3">
    <source>
        <dbReference type="Google" id="ProtNLM"/>
    </source>
</evidence>
<sequence>MKELKEVHTKKIHLLIIDPSLSDYHHIHPVEDNITHEFVFKFTPKYKGAYRIWADITPITTGEQQFIITDIGVSSKKKISINNAMNLKSIIGPYTFILKLNDVPRAGQEIMATMTVRKNGKPFNQLEPVMGAFAHVVGFSTDYASVIHIHPMGKEPSHPSDRGGSELALHMKLKKAGFIKLFAQIRVEGKDIYVPFGIIVK</sequence>
<gene>
    <name evidence="1" type="ORF">TUM19329_16730</name>
</gene>
<dbReference type="Proteomes" id="UP000502894">
    <property type="component" value="Chromosome"/>
</dbReference>
<accession>A0A6F8T5K6</accession>